<dbReference type="Gene3D" id="3.10.580.10">
    <property type="entry name" value="CBS-domain"/>
    <property type="match status" value="1"/>
</dbReference>
<accession>A0A2U3QFI1</accession>
<dbReference type="CDD" id="cd04586">
    <property type="entry name" value="CBS_pair_BON_assoc"/>
    <property type="match status" value="1"/>
</dbReference>
<keyword evidence="1 2" id="KW-0129">CBS domain</keyword>
<keyword evidence="5" id="KW-1185">Reference proteome</keyword>
<dbReference type="OrthoDB" id="9790355at2"/>
<protein>
    <submittedName>
        <fullName evidence="4">CBS</fullName>
    </submittedName>
</protein>
<dbReference type="EMBL" id="OUUY01000061">
    <property type="protein sequence ID" value="SPQ00110.1"/>
    <property type="molecule type" value="Genomic_DNA"/>
</dbReference>
<evidence type="ECO:0000256" key="2">
    <source>
        <dbReference type="PROSITE-ProRule" id="PRU00703"/>
    </source>
</evidence>
<evidence type="ECO:0000313" key="4">
    <source>
        <dbReference type="EMBL" id="SPQ00110.1"/>
    </source>
</evidence>
<dbReference type="PROSITE" id="PS51371">
    <property type="entry name" value="CBS"/>
    <property type="match status" value="2"/>
</dbReference>
<dbReference type="SMART" id="SM00116">
    <property type="entry name" value="CBS"/>
    <property type="match status" value="2"/>
</dbReference>
<feature type="domain" description="CBS" evidence="3">
    <location>
        <begin position="97"/>
        <end position="152"/>
    </location>
</feature>
<feature type="domain" description="CBS" evidence="3">
    <location>
        <begin position="8"/>
        <end position="65"/>
    </location>
</feature>
<dbReference type="PANTHER" id="PTHR43080:SF2">
    <property type="entry name" value="CBS DOMAIN-CONTAINING PROTEIN"/>
    <property type="match status" value="1"/>
</dbReference>
<proteinExistence type="predicted"/>
<dbReference type="Proteomes" id="UP000245125">
    <property type="component" value="Unassembled WGS sequence"/>
</dbReference>
<dbReference type="PANTHER" id="PTHR43080">
    <property type="entry name" value="CBS DOMAIN-CONTAINING PROTEIN CBSX3, MITOCHONDRIAL"/>
    <property type="match status" value="1"/>
</dbReference>
<evidence type="ECO:0000313" key="5">
    <source>
        <dbReference type="Proteomes" id="UP000245125"/>
    </source>
</evidence>
<name>A0A2U3QFI1_9BACT</name>
<dbReference type="Pfam" id="PF00571">
    <property type="entry name" value="CBS"/>
    <property type="match status" value="2"/>
</dbReference>
<organism evidence="4 5">
    <name type="scientific">Candidatus Sulfobium mesophilum</name>
    <dbReference type="NCBI Taxonomy" id="2016548"/>
    <lineage>
        <taxon>Bacteria</taxon>
        <taxon>Pseudomonadati</taxon>
        <taxon>Nitrospirota</taxon>
        <taxon>Nitrospiria</taxon>
        <taxon>Nitrospirales</taxon>
        <taxon>Nitrospiraceae</taxon>
        <taxon>Candidatus Sulfobium</taxon>
    </lineage>
</organism>
<gene>
    <name evidence="4" type="ORF">NBG4_170025</name>
</gene>
<evidence type="ECO:0000259" key="3">
    <source>
        <dbReference type="PROSITE" id="PS51371"/>
    </source>
</evidence>
<dbReference type="SUPFAM" id="SSF54631">
    <property type="entry name" value="CBS-domain pair"/>
    <property type="match status" value="1"/>
</dbReference>
<dbReference type="InterPro" id="IPR000644">
    <property type="entry name" value="CBS_dom"/>
</dbReference>
<dbReference type="AlphaFoldDB" id="A0A2U3QFI1"/>
<evidence type="ECO:0000256" key="1">
    <source>
        <dbReference type="ARBA" id="ARBA00023122"/>
    </source>
</evidence>
<dbReference type="InterPro" id="IPR046342">
    <property type="entry name" value="CBS_dom_sf"/>
</dbReference>
<sequence>MTKAKDIMTPGVVTVSPGTTVEELGRLFIEKGISGVPVVDKEQNLFGVVTENDLIKRSGRFHIPTIIRLFDAFIPLGASSMEKEIQRMSASKVSEICTRKVISVDPETSLQEVATIMSEERVHHLPVVSSGKLVGIIGKADVIRGAMGETRK</sequence>
<reference evidence="5" key="1">
    <citation type="submission" date="2018-03" db="EMBL/GenBank/DDBJ databases">
        <authorList>
            <person name="Zecchin S."/>
        </authorList>
    </citation>
    <scope>NUCLEOTIDE SEQUENCE [LARGE SCALE GENOMIC DNA]</scope>
</reference>
<dbReference type="InterPro" id="IPR051257">
    <property type="entry name" value="Diverse_CBS-Domain"/>
</dbReference>